<keyword evidence="6" id="KW-0695">RNA-directed DNA polymerase</keyword>
<evidence type="ECO:0000259" key="8">
    <source>
        <dbReference type="PROSITE" id="PS50994"/>
    </source>
</evidence>
<dbReference type="Proteomes" id="UP000677228">
    <property type="component" value="Unassembled WGS sequence"/>
</dbReference>
<dbReference type="FunFam" id="3.30.420.10:FF:000032">
    <property type="entry name" value="Retrovirus-related Pol polyprotein from transposon 297-like Protein"/>
    <property type="match status" value="1"/>
</dbReference>
<evidence type="ECO:0000256" key="7">
    <source>
        <dbReference type="SAM" id="MobiDB-lite"/>
    </source>
</evidence>
<dbReference type="InterPro" id="IPR041373">
    <property type="entry name" value="RT_RNaseH"/>
</dbReference>
<dbReference type="PROSITE" id="PS50994">
    <property type="entry name" value="INTEGRASE"/>
    <property type="match status" value="1"/>
</dbReference>
<dbReference type="GO" id="GO:0003676">
    <property type="term" value="F:nucleic acid binding"/>
    <property type="evidence" value="ECO:0007669"/>
    <property type="project" value="InterPro"/>
</dbReference>
<evidence type="ECO:0000256" key="6">
    <source>
        <dbReference type="ARBA" id="ARBA00022918"/>
    </source>
</evidence>
<dbReference type="InterPro" id="IPR001584">
    <property type="entry name" value="Integrase_cat-core"/>
</dbReference>
<dbReference type="FunFam" id="1.10.340.70:FF:000001">
    <property type="entry name" value="Retrovirus-related Pol polyprotein from transposon gypsy-like Protein"/>
    <property type="match status" value="1"/>
</dbReference>
<dbReference type="Pfam" id="PF17917">
    <property type="entry name" value="RT_RNaseH"/>
    <property type="match status" value="1"/>
</dbReference>
<organism evidence="10 11">
    <name type="scientific">Didymodactylos carnosus</name>
    <dbReference type="NCBI Taxonomy" id="1234261"/>
    <lineage>
        <taxon>Eukaryota</taxon>
        <taxon>Metazoa</taxon>
        <taxon>Spiralia</taxon>
        <taxon>Gnathifera</taxon>
        <taxon>Rotifera</taxon>
        <taxon>Eurotatoria</taxon>
        <taxon>Bdelloidea</taxon>
        <taxon>Philodinida</taxon>
        <taxon>Philodinidae</taxon>
        <taxon>Didymodactylos</taxon>
    </lineage>
</organism>
<keyword evidence="3" id="KW-0540">Nuclease</keyword>
<evidence type="ECO:0000313" key="9">
    <source>
        <dbReference type="EMBL" id="CAF1110430.1"/>
    </source>
</evidence>
<dbReference type="SUPFAM" id="SSF53098">
    <property type="entry name" value="Ribonuclease H-like"/>
    <property type="match status" value="1"/>
</dbReference>
<evidence type="ECO:0000256" key="5">
    <source>
        <dbReference type="ARBA" id="ARBA00022801"/>
    </source>
</evidence>
<dbReference type="InterPro" id="IPR041588">
    <property type="entry name" value="Integrase_H2C2"/>
</dbReference>
<dbReference type="Pfam" id="PF17921">
    <property type="entry name" value="Integrase_H2C2"/>
    <property type="match status" value="1"/>
</dbReference>
<dbReference type="CDD" id="cd09274">
    <property type="entry name" value="RNase_HI_RT_Ty3"/>
    <property type="match status" value="1"/>
</dbReference>
<dbReference type="GO" id="GO:0016787">
    <property type="term" value="F:hydrolase activity"/>
    <property type="evidence" value="ECO:0007669"/>
    <property type="project" value="UniProtKB-KW"/>
</dbReference>
<dbReference type="PANTHER" id="PTHR37984">
    <property type="entry name" value="PROTEIN CBG26694"/>
    <property type="match status" value="1"/>
</dbReference>
<keyword evidence="4" id="KW-0255">Endonuclease</keyword>
<protein>
    <recommendedName>
        <fullName evidence="8">Integrase catalytic domain-containing protein</fullName>
    </recommendedName>
</protein>
<dbReference type="Gene3D" id="3.30.420.10">
    <property type="entry name" value="Ribonuclease H-like superfamily/Ribonuclease H"/>
    <property type="match status" value="1"/>
</dbReference>
<dbReference type="AlphaFoldDB" id="A0A8S2L326"/>
<evidence type="ECO:0000256" key="4">
    <source>
        <dbReference type="ARBA" id="ARBA00022759"/>
    </source>
</evidence>
<name>A0A8S2L326_9BILA</name>
<dbReference type="InterPro" id="IPR050951">
    <property type="entry name" value="Retrovirus_Pol_polyprotein"/>
</dbReference>
<dbReference type="Gene3D" id="1.10.340.70">
    <property type="match status" value="1"/>
</dbReference>
<gene>
    <name evidence="9" type="ORF">OVA965_LOCUS19735</name>
    <name evidence="10" type="ORF">TMI583_LOCUS19877</name>
</gene>
<dbReference type="GO" id="GO:0015074">
    <property type="term" value="P:DNA integration"/>
    <property type="evidence" value="ECO:0007669"/>
    <property type="project" value="InterPro"/>
</dbReference>
<accession>A0A8S2L326</accession>
<dbReference type="InterPro" id="IPR036397">
    <property type="entry name" value="RNaseH_sf"/>
</dbReference>
<dbReference type="EMBL" id="CAJOBA010013014">
    <property type="protein sequence ID" value="CAF3877530.1"/>
    <property type="molecule type" value="Genomic_DNA"/>
</dbReference>
<dbReference type="PANTHER" id="PTHR37984:SF15">
    <property type="entry name" value="INTEGRASE CATALYTIC DOMAIN-CONTAINING PROTEIN"/>
    <property type="match status" value="1"/>
</dbReference>
<evidence type="ECO:0000313" key="10">
    <source>
        <dbReference type="EMBL" id="CAF3877530.1"/>
    </source>
</evidence>
<evidence type="ECO:0000256" key="2">
    <source>
        <dbReference type="ARBA" id="ARBA00022695"/>
    </source>
</evidence>
<feature type="domain" description="Integrase catalytic" evidence="8">
    <location>
        <begin position="318"/>
        <end position="477"/>
    </location>
</feature>
<evidence type="ECO:0000256" key="3">
    <source>
        <dbReference type="ARBA" id="ARBA00022722"/>
    </source>
</evidence>
<sequence length="599" mass="68970">MLTKHQKNYDIVAGEALAILLSFKRMRPYILGRRITIYTDHCPLCAMNTKTLKNSIANRIGILLQQYSNIEKIIHIRGKDNCLADYLSRNPYRENEIDQLDPEYGIGSPFSGSRPQEVLMAENQTSNSFDSQNISGSLPQTGLVTAVQTRAQTRQQQPPPPITIDGQDSSSDIDASDKDQKSPPFTRNFFDIRKLKAEQERDTEILSKSKEVQKNPNHQYFTLKDGVLYRIISRKNSTKFKLPYIPSSMILSLLESFHDDPLGGAHFAIERTYQKLKNSYWFPRMKSIVEDYVKSCIQCQQFNISRQKKPGKLHPIPPPSGPFQLIGIDFTGPFDRTPNDNRYVLSITDYFTRWVTAIALPNPSAQATAEAIFTDYICRYGVPITILSDQGSHFRNELLQALESKIGINHIFSSVYHPQSNGLVERFNATFVPQLAKLQDRQKNNWDEFLHAVVFSYNTGKHHTTDYSPFELQFGRKPRLPTDKPSSKLVFKKPNDYFQQLEKSIKIIHQNARQNIVNQQNRMKGRYDQNRPDPHYNTGDRVLIRIQGNRSKLDNRFSSTPKIITKTQHPTYVLQDPETHQEYRLHVNDLRPILEIGSH</sequence>
<keyword evidence="1" id="KW-0808">Transferase</keyword>
<dbReference type="InterPro" id="IPR043502">
    <property type="entry name" value="DNA/RNA_pol_sf"/>
</dbReference>
<dbReference type="Proteomes" id="UP000682733">
    <property type="component" value="Unassembled WGS sequence"/>
</dbReference>
<dbReference type="GO" id="GO:0004519">
    <property type="term" value="F:endonuclease activity"/>
    <property type="evidence" value="ECO:0007669"/>
    <property type="project" value="UniProtKB-KW"/>
</dbReference>
<feature type="compositionally biased region" description="Low complexity" evidence="7">
    <location>
        <begin position="163"/>
        <end position="173"/>
    </location>
</feature>
<proteinExistence type="predicted"/>
<keyword evidence="5" id="KW-0378">Hydrolase</keyword>
<dbReference type="EMBL" id="CAJNOK010010253">
    <property type="protein sequence ID" value="CAF1110430.1"/>
    <property type="molecule type" value="Genomic_DNA"/>
</dbReference>
<comment type="caution">
    <text evidence="10">The sequence shown here is derived from an EMBL/GenBank/DDBJ whole genome shotgun (WGS) entry which is preliminary data.</text>
</comment>
<feature type="region of interest" description="Disordered" evidence="7">
    <location>
        <begin position="149"/>
        <end position="186"/>
    </location>
</feature>
<dbReference type="InterPro" id="IPR012337">
    <property type="entry name" value="RNaseH-like_sf"/>
</dbReference>
<evidence type="ECO:0000256" key="1">
    <source>
        <dbReference type="ARBA" id="ARBA00022679"/>
    </source>
</evidence>
<reference evidence="10" key="1">
    <citation type="submission" date="2021-02" db="EMBL/GenBank/DDBJ databases">
        <authorList>
            <person name="Nowell W R."/>
        </authorList>
    </citation>
    <scope>NUCLEOTIDE SEQUENCE</scope>
</reference>
<dbReference type="SUPFAM" id="SSF56672">
    <property type="entry name" value="DNA/RNA polymerases"/>
    <property type="match status" value="1"/>
</dbReference>
<dbReference type="GO" id="GO:0003964">
    <property type="term" value="F:RNA-directed DNA polymerase activity"/>
    <property type="evidence" value="ECO:0007669"/>
    <property type="project" value="UniProtKB-KW"/>
</dbReference>
<keyword evidence="2" id="KW-0548">Nucleotidyltransferase</keyword>
<evidence type="ECO:0000313" key="11">
    <source>
        <dbReference type="Proteomes" id="UP000682733"/>
    </source>
</evidence>
<dbReference type="Pfam" id="PF00665">
    <property type="entry name" value="rve"/>
    <property type="match status" value="1"/>
</dbReference>